<evidence type="ECO:0000313" key="1">
    <source>
        <dbReference type="EMBL" id="KAB8195881.1"/>
    </source>
</evidence>
<dbReference type="Pfam" id="PF20554">
    <property type="entry name" value="DUF6766"/>
    <property type="match status" value="1"/>
</dbReference>
<dbReference type="AlphaFoldDB" id="A0A5C4WSM6"/>
<accession>A0A5P9YMV7</accession>
<dbReference type="InterPro" id="IPR046657">
    <property type="entry name" value="DUF6766"/>
</dbReference>
<protein>
    <submittedName>
        <fullName evidence="1">Uncharacterized protein</fullName>
    </submittedName>
</protein>
<proteinExistence type="predicted"/>
<comment type="caution">
    <text evidence="1">The sequence shown here is derived from an EMBL/GenBank/DDBJ whole genome shotgun (WGS) entry which is preliminary data.</text>
</comment>
<keyword evidence="2" id="KW-1185">Reference proteome</keyword>
<name>A0A5C4WSM6_9ACTN</name>
<dbReference type="EMBL" id="VDLX02000003">
    <property type="protein sequence ID" value="KAB8195881.1"/>
    <property type="molecule type" value="Genomic_DNA"/>
</dbReference>
<sequence length="223" mass="24732">MRWLKENSLALAFLIMFFLALGGQALAGMLDYNDRQLAEGAEPVSFAHYVASSSFAVDVAENWQSEYLQFFLFIVMTVWLVQKGSPESKKVDEAGAESEEQQRIGPYAGPDSPRWARAKGPRLWLFSNSLGLVMGTIFLLSWLAQSVAGQASYNSDRLGDLRDPVSWSSYVTSPDFWDRSLQNWQSELLAVLSMVVLSIYLRQRGSPESKPVGTPHAATGVQG</sequence>
<dbReference type="RefSeq" id="WP_139630199.1">
    <property type="nucleotide sequence ID" value="NZ_CP045572.1"/>
</dbReference>
<dbReference type="Proteomes" id="UP000312512">
    <property type="component" value="Unassembled WGS sequence"/>
</dbReference>
<gene>
    <name evidence="1" type="ORF">FH608_010335</name>
</gene>
<accession>A0A5C4WSM6</accession>
<organism evidence="1 2">
    <name type="scientific">Nonomuraea phyllanthi</name>
    <dbReference type="NCBI Taxonomy" id="2219224"/>
    <lineage>
        <taxon>Bacteria</taxon>
        <taxon>Bacillati</taxon>
        <taxon>Actinomycetota</taxon>
        <taxon>Actinomycetes</taxon>
        <taxon>Streptosporangiales</taxon>
        <taxon>Streptosporangiaceae</taxon>
        <taxon>Nonomuraea</taxon>
    </lineage>
</organism>
<reference evidence="1 2" key="1">
    <citation type="submission" date="2019-10" db="EMBL/GenBank/DDBJ databases">
        <title>Nonomuraea sp. nov., isolated from Phyllanthus amarus.</title>
        <authorList>
            <person name="Klykleung N."/>
            <person name="Tanasupawat S."/>
        </authorList>
    </citation>
    <scope>NUCLEOTIDE SEQUENCE [LARGE SCALE GENOMIC DNA]</scope>
    <source>
        <strain evidence="1 2">PA1-10</strain>
    </source>
</reference>
<dbReference type="OrthoDB" id="187863at2"/>
<evidence type="ECO:0000313" key="2">
    <source>
        <dbReference type="Proteomes" id="UP000312512"/>
    </source>
</evidence>